<reference evidence="1 2" key="1">
    <citation type="journal article" date="2016" name="Mol. Biol. Evol.">
        <title>Comparative Genomics of Early-Diverging Mushroom-Forming Fungi Provides Insights into the Origins of Lignocellulose Decay Capabilities.</title>
        <authorList>
            <person name="Nagy L.G."/>
            <person name="Riley R."/>
            <person name="Tritt A."/>
            <person name="Adam C."/>
            <person name="Daum C."/>
            <person name="Floudas D."/>
            <person name="Sun H."/>
            <person name="Yadav J.S."/>
            <person name="Pangilinan J."/>
            <person name="Larsson K.H."/>
            <person name="Matsuura K."/>
            <person name="Barry K."/>
            <person name="Labutti K."/>
            <person name="Kuo R."/>
            <person name="Ohm R.A."/>
            <person name="Bhattacharya S.S."/>
            <person name="Shirouzu T."/>
            <person name="Yoshinaga Y."/>
            <person name="Martin F.M."/>
            <person name="Grigoriev I.V."/>
            <person name="Hibbett D.S."/>
        </authorList>
    </citation>
    <scope>NUCLEOTIDE SEQUENCE [LARGE SCALE GENOMIC DNA]</scope>
    <source>
        <strain evidence="1 2">93-53</strain>
    </source>
</reference>
<dbReference type="InParanoid" id="A0A165GZ50"/>
<evidence type="ECO:0000313" key="1">
    <source>
        <dbReference type="EMBL" id="KZT11029.1"/>
    </source>
</evidence>
<dbReference type="RefSeq" id="XP_040768769.1">
    <property type="nucleotide sequence ID" value="XM_040902171.1"/>
</dbReference>
<keyword evidence="2" id="KW-1185">Reference proteome</keyword>
<dbReference type="GeneID" id="63819202"/>
<dbReference type="AlphaFoldDB" id="A0A165GZ50"/>
<gene>
    <name evidence="1" type="ORF">LAESUDRAFT_361815</name>
</gene>
<name>A0A165GZ50_9APHY</name>
<evidence type="ECO:0000313" key="2">
    <source>
        <dbReference type="Proteomes" id="UP000076871"/>
    </source>
</evidence>
<protein>
    <submittedName>
        <fullName evidence="1">Uncharacterized protein</fullName>
    </submittedName>
</protein>
<proteinExistence type="predicted"/>
<organism evidence="1 2">
    <name type="scientific">Laetiporus sulphureus 93-53</name>
    <dbReference type="NCBI Taxonomy" id="1314785"/>
    <lineage>
        <taxon>Eukaryota</taxon>
        <taxon>Fungi</taxon>
        <taxon>Dikarya</taxon>
        <taxon>Basidiomycota</taxon>
        <taxon>Agaricomycotina</taxon>
        <taxon>Agaricomycetes</taxon>
        <taxon>Polyporales</taxon>
        <taxon>Laetiporus</taxon>
    </lineage>
</organism>
<accession>A0A165GZ50</accession>
<dbReference type="Proteomes" id="UP000076871">
    <property type="component" value="Unassembled WGS sequence"/>
</dbReference>
<sequence length="104" mass="11512">MSVVTALITTSPIYYIIIALPTVRQRFDHSCAVLSRHIDAVGLQEDMRINQHTKLRMVGAIHSPCFYADPFRQTVHVCQGSAEGGTHERAALYLGAFCPEARSP</sequence>
<dbReference type="EMBL" id="KV427608">
    <property type="protein sequence ID" value="KZT11029.1"/>
    <property type="molecule type" value="Genomic_DNA"/>
</dbReference>